<dbReference type="Pfam" id="PF02384">
    <property type="entry name" value="N6_Mtase"/>
    <property type="match status" value="1"/>
</dbReference>
<evidence type="ECO:0000313" key="11">
    <source>
        <dbReference type="EMBL" id="GAA5107619.1"/>
    </source>
</evidence>
<evidence type="ECO:0000256" key="7">
    <source>
        <dbReference type="ARBA" id="ARBA00047942"/>
    </source>
</evidence>
<dbReference type="PRINTS" id="PR00507">
    <property type="entry name" value="N12N6MTFRASE"/>
</dbReference>
<evidence type="ECO:0000256" key="1">
    <source>
        <dbReference type="ARBA" id="ARBA00006594"/>
    </source>
</evidence>
<keyword evidence="6" id="KW-0680">Restriction system</keyword>
<keyword evidence="4" id="KW-0808">Transferase</keyword>
<evidence type="ECO:0000259" key="10">
    <source>
        <dbReference type="Pfam" id="PF12161"/>
    </source>
</evidence>
<gene>
    <name evidence="11" type="ORF">GCM10023211_08940</name>
</gene>
<evidence type="ECO:0000256" key="5">
    <source>
        <dbReference type="ARBA" id="ARBA00022691"/>
    </source>
</evidence>
<dbReference type="InterPro" id="IPR004546">
    <property type="entry name" value="Restrct_endonuc_T1M"/>
</dbReference>
<feature type="domain" description="DNA methylase adenine-specific" evidence="9">
    <location>
        <begin position="176"/>
        <end position="487"/>
    </location>
</feature>
<name>A0ABP9N2A2_9GAMM</name>
<evidence type="ECO:0000256" key="6">
    <source>
        <dbReference type="ARBA" id="ARBA00022747"/>
    </source>
</evidence>
<dbReference type="Pfam" id="PF12161">
    <property type="entry name" value="HsdM_N"/>
    <property type="match status" value="1"/>
</dbReference>
<evidence type="ECO:0000256" key="8">
    <source>
        <dbReference type="SAM" id="Coils"/>
    </source>
</evidence>
<dbReference type="InterPro" id="IPR002052">
    <property type="entry name" value="DNA_methylase_N6_adenine_CS"/>
</dbReference>
<evidence type="ECO:0000256" key="4">
    <source>
        <dbReference type="ARBA" id="ARBA00022679"/>
    </source>
</evidence>
<reference evidence="12" key="1">
    <citation type="journal article" date="2019" name="Int. J. Syst. Evol. Microbiol.">
        <title>The Global Catalogue of Microorganisms (GCM) 10K type strain sequencing project: providing services to taxonomists for standard genome sequencing and annotation.</title>
        <authorList>
            <consortium name="The Broad Institute Genomics Platform"/>
            <consortium name="The Broad Institute Genome Sequencing Center for Infectious Disease"/>
            <person name="Wu L."/>
            <person name="Ma J."/>
        </authorList>
    </citation>
    <scope>NUCLEOTIDE SEQUENCE [LARGE SCALE GENOMIC DNA]</scope>
    <source>
        <strain evidence="12">JCM 18050</strain>
    </source>
</reference>
<dbReference type="InterPro" id="IPR029063">
    <property type="entry name" value="SAM-dependent_MTases_sf"/>
</dbReference>
<organism evidence="11 12">
    <name type="scientific">Orbus sasakiae</name>
    <dbReference type="NCBI Taxonomy" id="1078475"/>
    <lineage>
        <taxon>Bacteria</taxon>
        <taxon>Pseudomonadati</taxon>
        <taxon>Pseudomonadota</taxon>
        <taxon>Gammaproteobacteria</taxon>
        <taxon>Orbales</taxon>
        <taxon>Orbaceae</taxon>
        <taxon>Orbus</taxon>
    </lineage>
</organism>
<dbReference type="EMBL" id="BAABHY010000001">
    <property type="protein sequence ID" value="GAA5107619.1"/>
    <property type="molecule type" value="Genomic_DNA"/>
</dbReference>
<evidence type="ECO:0000256" key="2">
    <source>
        <dbReference type="ARBA" id="ARBA00011900"/>
    </source>
</evidence>
<dbReference type="InterPro" id="IPR038333">
    <property type="entry name" value="T1MK-like_N_sf"/>
</dbReference>
<evidence type="ECO:0000259" key="9">
    <source>
        <dbReference type="Pfam" id="PF02384"/>
    </source>
</evidence>
<accession>A0ABP9N2A2</accession>
<dbReference type="Gene3D" id="1.20.1260.30">
    <property type="match status" value="1"/>
</dbReference>
<dbReference type="PANTHER" id="PTHR42933:SF1">
    <property type="entry name" value="SITE-SPECIFIC DNA-METHYLTRANSFERASE (ADENINE-SPECIFIC)"/>
    <property type="match status" value="1"/>
</dbReference>
<keyword evidence="3" id="KW-0489">Methyltransferase</keyword>
<keyword evidence="8" id="KW-0175">Coiled coil</keyword>
<dbReference type="Proteomes" id="UP001500171">
    <property type="component" value="Unassembled WGS sequence"/>
</dbReference>
<dbReference type="Gene3D" id="3.40.50.150">
    <property type="entry name" value="Vaccinia Virus protein VP39"/>
    <property type="match status" value="1"/>
</dbReference>
<protein>
    <recommendedName>
        <fullName evidence="2">site-specific DNA-methyltransferase (adenine-specific)</fullName>
        <ecNumber evidence="2">2.1.1.72</ecNumber>
    </recommendedName>
</protein>
<comment type="caution">
    <text evidence="11">The sequence shown here is derived from an EMBL/GenBank/DDBJ whole genome shotgun (WGS) entry which is preliminary data.</text>
</comment>
<keyword evidence="12" id="KW-1185">Reference proteome</keyword>
<sequence length="859" mass="96736">MITSEEIKRRLWDGANELRGSMDASRYKDYMLGLMFYKFLSDKTLSTFKSIYTKDHITESELITAFKQSIASSGPQLEKTLQAMQGYYVLPQYLYQTWIKDINSGDFEVQKVIDSLNHFERSIAGSKDADDFKNLFSSSTLDLTDTALGSNLNERSKNIKALILLFADLDMVALQKGDVLGDAYEYLIGQFAMESGKKAGEFYTPRQVSEIMAQIAAKTSNIRSIYDPTVGSGSLLLTVKKHLSKEVQQSLTYYGQEKNTATYNLARMNLLLHEVKPNKMTIKNGDTLSHDWPEDPAHPNEGIQFDAVVMNPPYSAKNWNRAGLKVSDPRFEMAGVLPPDSKGDFAFLLHGLFHLGQSGTMAIVLPHGVLFRGAAEGEIRKRLLEKNYIDTIIGLPSNLFSNTGIPVVIIILKKNRHLAEPVLIIDASNHFIKVGKQNVLQEKDIAKIVDTYVNRSEEAGYSHLANRQEIIANEYNLNIPRYIEAIDNEIAHDVDGHLFGGIPQHNIDELAIIKSTTPDLLQAALQSVRPNYVTLKGDVTGLSDDILNDPRVMNQSAKLAQQAQTYIDKYWPQIITIDDQDKIHDLMESMLAEIKTLLSGFNNIDIYDGYQIIAEIWQSSLLHDCEIIALTDFYTAGRSRVPNMVTKGTGDKKREVQDGFIGSIVPNALIASELYAEELVNIENNKSQIQTLEGELAELIEAAKVEDSTEYEALYESLKKNDDDEPLDAFDNKKLKEELKNSPKNSEQYKLLKKVDKLISEKSALSKQVKSDELALKEAVQEQILNLTDHEIDNLMYKKWFGNTVALLSELIKKTIKAELKTLQMLSERYQDTLTSIDDEILQLEAELQAMMQELVVTQ</sequence>
<dbReference type="InterPro" id="IPR003356">
    <property type="entry name" value="DNA_methylase_A-5"/>
</dbReference>
<dbReference type="PANTHER" id="PTHR42933">
    <property type="entry name" value="SLR6095 PROTEIN"/>
    <property type="match status" value="1"/>
</dbReference>
<evidence type="ECO:0000256" key="3">
    <source>
        <dbReference type="ARBA" id="ARBA00022603"/>
    </source>
</evidence>
<dbReference type="InterPro" id="IPR051537">
    <property type="entry name" value="DNA_Adenine_Mtase"/>
</dbReference>
<evidence type="ECO:0000313" key="12">
    <source>
        <dbReference type="Proteomes" id="UP001500171"/>
    </source>
</evidence>
<dbReference type="NCBIfam" id="TIGR00497">
    <property type="entry name" value="hsdM"/>
    <property type="match status" value="1"/>
</dbReference>
<proteinExistence type="inferred from homology"/>
<dbReference type="EC" id="2.1.1.72" evidence="2"/>
<feature type="coiled-coil region" evidence="8">
    <location>
        <begin position="827"/>
        <end position="854"/>
    </location>
</feature>
<dbReference type="SUPFAM" id="SSF53335">
    <property type="entry name" value="S-adenosyl-L-methionine-dependent methyltransferases"/>
    <property type="match status" value="1"/>
</dbReference>
<feature type="domain" description="N6 adenine-specific DNA methyltransferase N-terminal" evidence="10">
    <location>
        <begin position="7"/>
        <end position="163"/>
    </location>
</feature>
<comment type="catalytic activity">
    <reaction evidence="7">
        <text>a 2'-deoxyadenosine in DNA + S-adenosyl-L-methionine = an N(6)-methyl-2'-deoxyadenosine in DNA + S-adenosyl-L-homocysteine + H(+)</text>
        <dbReference type="Rhea" id="RHEA:15197"/>
        <dbReference type="Rhea" id="RHEA-COMP:12418"/>
        <dbReference type="Rhea" id="RHEA-COMP:12419"/>
        <dbReference type="ChEBI" id="CHEBI:15378"/>
        <dbReference type="ChEBI" id="CHEBI:57856"/>
        <dbReference type="ChEBI" id="CHEBI:59789"/>
        <dbReference type="ChEBI" id="CHEBI:90615"/>
        <dbReference type="ChEBI" id="CHEBI:90616"/>
        <dbReference type="EC" id="2.1.1.72"/>
    </reaction>
</comment>
<comment type="similarity">
    <text evidence="1">Belongs to the N(4)/N(6)-methyltransferase family.</text>
</comment>
<dbReference type="InterPro" id="IPR022749">
    <property type="entry name" value="D12N6_MeTrfase_N"/>
</dbReference>
<dbReference type="RefSeq" id="WP_345489238.1">
    <property type="nucleotide sequence ID" value="NZ_BAABHY010000001.1"/>
</dbReference>
<keyword evidence="5" id="KW-0949">S-adenosyl-L-methionine</keyword>
<dbReference type="PROSITE" id="PS00092">
    <property type="entry name" value="N6_MTASE"/>
    <property type="match status" value="1"/>
</dbReference>